<organism evidence="15 16">
    <name type="scientific">Paralvinella palmiformis</name>
    <dbReference type="NCBI Taxonomy" id="53620"/>
    <lineage>
        <taxon>Eukaryota</taxon>
        <taxon>Metazoa</taxon>
        <taxon>Spiralia</taxon>
        <taxon>Lophotrochozoa</taxon>
        <taxon>Annelida</taxon>
        <taxon>Polychaeta</taxon>
        <taxon>Sedentaria</taxon>
        <taxon>Canalipalpata</taxon>
        <taxon>Terebellida</taxon>
        <taxon>Terebelliformia</taxon>
        <taxon>Alvinellidae</taxon>
        <taxon>Paralvinella</taxon>
    </lineage>
</organism>
<dbReference type="PANTHER" id="PTHR24365">
    <property type="entry name" value="TOLL-LIKE RECEPTOR"/>
    <property type="match status" value="1"/>
</dbReference>
<comment type="caution">
    <text evidence="15">The sequence shown here is derived from an EMBL/GenBank/DDBJ whole genome shotgun (WGS) entry which is preliminary data.</text>
</comment>
<dbReference type="SMART" id="SM00255">
    <property type="entry name" value="TIR"/>
    <property type="match status" value="1"/>
</dbReference>
<accession>A0AAD9K208</accession>
<evidence type="ECO:0000256" key="9">
    <source>
        <dbReference type="ARBA" id="ARBA00022989"/>
    </source>
</evidence>
<dbReference type="GO" id="GO:0002224">
    <property type="term" value="P:toll-like receptor signaling pathway"/>
    <property type="evidence" value="ECO:0007669"/>
    <property type="project" value="InterPro"/>
</dbReference>
<dbReference type="InterPro" id="IPR032675">
    <property type="entry name" value="LRR_dom_sf"/>
</dbReference>
<dbReference type="AlphaFoldDB" id="A0AAD9K208"/>
<dbReference type="PIRSF" id="PIRSF037595">
    <property type="entry name" value="Toll-like_receptor"/>
    <property type="match status" value="1"/>
</dbReference>
<keyword evidence="4" id="KW-0433">Leucine-rich repeat</keyword>
<keyword evidence="16" id="KW-1185">Reference proteome</keyword>
<gene>
    <name evidence="15" type="ORF">LSH36_82g03055</name>
</gene>
<evidence type="ECO:0000256" key="6">
    <source>
        <dbReference type="ARBA" id="ARBA00022729"/>
    </source>
</evidence>
<keyword evidence="6" id="KW-0732">Signal</keyword>
<keyword evidence="9 13" id="KW-1133">Transmembrane helix</keyword>
<keyword evidence="10 13" id="KW-0472">Membrane</keyword>
<dbReference type="SUPFAM" id="SSF52058">
    <property type="entry name" value="L domain-like"/>
    <property type="match status" value="2"/>
</dbReference>
<dbReference type="InterPro" id="IPR017241">
    <property type="entry name" value="Toll-like_receptor"/>
</dbReference>
<keyword evidence="11" id="KW-0675">Receptor</keyword>
<evidence type="ECO:0000256" key="13">
    <source>
        <dbReference type="SAM" id="Phobius"/>
    </source>
</evidence>
<dbReference type="InterPro" id="IPR001611">
    <property type="entry name" value="Leu-rich_rpt"/>
</dbReference>
<dbReference type="PANTHER" id="PTHR24365:SF530">
    <property type="entry name" value="MSTPROX-RELATED"/>
    <property type="match status" value="1"/>
</dbReference>
<dbReference type="SMART" id="SM00082">
    <property type="entry name" value="LRRCT"/>
    <property type="match status" value="1"/>
</dbReference>
<evidence type="ECO:0000256" key="3">
    <source>
        <dbReference type="ARBA" id="ARBA00022588"/>
    </source>
</evidence>
<dbReference type="InterPro" id="IPR003591">
    <property type="entry name" value="Leu-rich_rpt_typical-subtyp"/>
</dbReference>
<evidence type="ECO:0000313" key="15">
    <source>
        <dbReference type="EMBL" id="KAK2163292.1"/>
    </source>
</evidence>
<dbReference type="Proteomes" id="UP001208570">
    <property type="component" value="Unassembled WGS sequence"/>
</dbReference>
<protein>
    <recommendedName>
        <fullName evidence="14">TIR domain-containing protein</fullName>
    </recommendedName>
</protein>
<dbReference type="GO" id="GO:0005886">
    <property type="term" value="C:plasma membrane"/>
    <property type="evidence" value="ECO:0007669"/>
    <property type="project" value="TreeGrafter"/>
</dbReference>
<dbReference type="SMART" id="SM00369">
    <property type="entry name" value="LRR_TYP"/>
    <property type="match status" value="8"/>
</dbReference>
<dbReference type="FunFam" id="3.40.50.10140:FF:000001">
    <property type="entry name" value="Toll-like receptor 2"/>
    <property type="match status" value="1"/>
</dbReference>
<keyword evidence="5 13" id="KW-0812">Transmembrane</keyword>
<keyword evidence="8" id="KW-0391">Immunity</keyword>
<evidence type="ECO:0000256" key="10">
    <source>
        <dbReference type="ARBA" id="ARBA00023136"/>
    </source>
</evidence>
<dbReference type="Gene3D" id="3.40.50.10140">
    <property type="entry name" value="Toll/interleukin-1 receptor homology (TIR) domain"/>
    <property type="match status" value="1"/>
</dbReference>
<dbReference type="GO" id="GO:0004888">
    <property type="term" value="F:transmembrane signaling receptor activity"/>
    <property type="evidence" value="ECO:0007669"/>
    <property type="project" value="InterPro"/>
</dbReference>
<evidence type="ECO:0000256" key="4">
    <source>
        <dbReference type="ARBA" id="ARBA00022614"/>
    </source>
</evidence>
<evidence type="ECO:0000259" key="14">
    <source>
        <dbReference type="PROSITE" id="PS50104"/>
    </source>
</evidence>
<dbReference type="Gene3D" id="3.80.10.10">
    <property type="entry name" value="Ribonuclease Inhibitor"/>
    <property type="match status" value="2"/>
</dbReference>
<evidence type="ECO:0000256" key="2">
    <source>
        <dbReference type="ARBA" id="ARBA00009634"/>
    </source>
</evidence>
<evidence type="ECO:0000256" key="5">
    <source>
        <dbReference type="ARBA" id="ARBA00022692"/>
    </source>
</evidence>
<dbReference type="PROSITE" id="PS51450">
    <property type="entry name" value="LRR"/>
    <property type="match status" value="2"/>
</dbReference>
<dbReference type="InterPro" id="IPR000483">
    <property type="entry name" value="Cys-rich_flank_reg_C"/>
</dbReference>
<dbReference type="EMBL" id="JAODUP010000082">
    <property type="protein sequence ID" value="KAK2163292.1"/>
    <property type="molecule type" value="Genomic_DNA"/>
</dbReference>
<keyword evidence="3" id="KW-0399">Innate immunity</keyword>
<evidence type="ECO:0000313" key="16">
    <source>
        <dbReference type="Proteomes" id="UP001208570"/>
    </source>
</evidence>
<feature type="transmembrane region" description="Helical" evidence="13">
    <location>
        <begin position="553"/>
        <end position="577"/>
    </location>
</feature>
<evidence type="ECO:0000256" key="11">
    <source>
        <dbReference type="ARBA" id="ARBA00023170"/>
    </source>
</evidence>
<feature type="domain" description="TIR" evidence="14">
    <location>
        <begin position="593"/>
        <end position="732"/>
    </location>
</feature>
<evidence type="ECO:0000256" key="1">
    <source>
        <dbReference type="ARBA" id="ARBA00004479"/>
    </source>
</evidence>
<evidence type="ECO:0000256" key="12">
    <source>
        <dbReference type="ARBA" id="ARBA00023180"/>
    </source>
</evidence>
<evidence type="ECO:0000256" key="8">
    <source>
        <dbReference type="ARBA" id="ARBA00022859"/>
    </source>
</evidence>
<keyword evidence="12" id="KW-0325">Glycoprotein</keyword>
<dbReference type="SUPFAM" id="SSF52200">
    <property type="entry name" value="Toll/Interleukin receptor TIR domain"/>
    <property type="match status" value="1"/>
</dbReference>
<reference evidence="15" key="1">
    <citation type="journal article" date="2023" name="Mol. Biol. Evol.">
        <title>Third-Generation Sequencing Reveals the Adaptive Role of the Epigenome in Three Deep-Sea Polychaetes.</title>
        <authorList>
            <person name="Perez M."/>
            <person name="Aroh O."/>
            <person name="Sun Y."/>
            <person name="Lan Y."/>
            <person name="Juniper S.K."/>
            <person name="Young C.R."/>
            <person name="Angers B."/>
            <person name="Qian P.Y."/>
        </authorList>
    </citation>
    <scope>NUCLEOTIDE SEQUENCE</scope>
    <source>
        <strain evidence="15">P08H-3</strain>
    </source>
</reference>
<sequence>MSPLYPEDRWLRYGTHKRVRGVLEGQYIDVPLTTDCNLSIYSLKTMRPAEIWLLILVVGSSLVHVAHTRCSYKVKNGQLTVRCRYEKHLPSSILQNVTEIDLNGCIIKSLSRKYLSQFSQLRTLLIHGCRLQTMDIDTFDGNLQLQALDISKNPTLSSTAMTRTICRLAGFNLNLTELNLSEMRMTSDEFAAILPCLETAHLSMLDLSSNRFTPLKDYTFRKMQSLEDLRLGNLPRLNLRALANLSRLNTLRLQNNKLVEIPNFYDSSTNESLLPNLRALYLDYNNIRNLPTTPVGLDKLQFLNLRGNLLTNITSREISVLSPKLDTLFLNTNRHLRLDQSSFSTTLKRLELRDCGLYFNSRVRNVFHNLKAMVGLSVSMNDFDYRNDKVFGILFHGMLNLEYLSVEHSRIKSIPRMTFDGLFNLKKLTLNDNRIMTLVPGVFRDLRSLNKLSLAGNSLSVVQEALLGGLIPPLYELNLSRNPFVCDCDLLWFLSLIRGHNVQLININIKDAYKCNSPPELTGFNLTSFKLTTADCKHIPIGIKLTIILTSTLLIISIAVTLVYRFRWYIGYLYFVLRAKRREARERDDTTPYEYDAFVVYNLHDLVWVRDKLLPVLEGEAHLRLCIHDRDWPCGRDICDNIVQSIAGSRKTLLVVSNSFAVSQWCHLEMALAQHRLLAADRNALVLVLLERLHRRNLTPRLLLQMQQQTYLEWTEDPSRQRLFWKKLRRSLQKPVDSFVRSSSPGDTAVSLTEY</sequence>
<evidence type="ECO:0000256" key="7">
    <source>
        <dbReference type="ARBA" id="ARBA00022737"/>
    </source>
</evidence>
<dbReference type="InterPro" id="IPR000157">
    <property type="entry name" value="TIR_dom"/>
</dbReference>
<dbReference type="PROSITE" id="PS50104">
    <property type="entry name" value="TIR"/>
    <property type="match status" value="1"/>
</dbReference>
<keyword evidence="7" id="KW-0677">Repeat</keyword>
<name>A0AAD9K208_9ANNE</name>
<dbReference type="Pfam" id="PF01582">
    <property type="entry name" value="TIR"/>
    <property type="match status" value="1"/>
</dbReference>
<proteinExistence type="inferred from homology"/>
<dbReference type="InterPro" id="IPR035897">
    <property type="entry name" value="Toll_tir_struct_dom_sf"/>
</dbReference>
<comment type="subcellular location">
    <subcellularLocation>
        <location evidence="1">Membrane</location>
        <topology evidence="1">Single-pass type I membrane protein</topology>
    </subcellularLocation>
</comment>
<comment type="similarity">
    <text evidence="2">Belongs to the Toll-like receptor family.</text>
</comment>
<dbReference type="Pfam" id="PF13855">
    <property type="entry name" value="LRR_8"/>
    <property type="match status" value="2"/>
</dbReference>
<dbReference type="GO" id="GO:0045087">
    <property type="term" value="P:innate immune response"/>
    <property type="evidence" value="ECO:0007669"/>
    <property type="project" value="UniProtKB-KW"/>
</dbReference>